<reference evidence="1 2" key="1">
    <citation type="submission" date="2017-09" db="EMBL/GenBank/DDBJ databases">
        <title>Pseudomonas abyssi sp. nov. isolated from Abyssopelagic Water.</title>
        <authorList>
            <person name="Wei Y."/>
        </authorList>
    </citation>
    <scope>NUCLEOTIDE SEQUENCE [LARGE SCALE GENOMIC DNA]</scope>
    <source>
        <strain evidence="1 2">MT5</strain>
    </source>
</reference>
<gene>
    <name evidence="1" type="ORF">CNQ84_00770</name>
</gene>
<organism evidence="1 2">
    <name type="scientific">Pseudomonas abyssi</name>
    <dbReference type="NCBI Taxonomy" id="170540"/>
    <lineage>
        <taxon>Bacteria</taxon>
        <taxon>Pseudomonadati</taxon>
        <taxon>Pseudomonadota</taxon>
        <taxon>Gammaproteobacteria</taxon>
        <taxon>Pseudomonadales</taxon>
        <taxon>Pseudomonadaceae</taxon>
        <taxon>Pseudomonas</taxon>
    </lineage>
</organism>
<evidence type="ECO:0000313" key="1">
    <source>
        <dbReference type="EMBL" id="PBK05942.1"/>
    </source>
</evidence>
<protein>
    <submittedName>
        <fullName evidence="1">Uncharacterized protein</fullName>
    </submittedName>
</protein>
<sequence length="61" mass="6833">MTENRAPLPRTGDDMDLPPGKTCADCAHCNRCTAMFGHIPEDESCDWSPSRFTPKMYQGEI</sequence>
<comment type="caution">
    <text evidence="1">The sequence shown here is derived from an EMBL/GenBank/DDBJ whole genome shotgun (WGS) entry which is preliminary data.</text>
</comment>
<keyword evidence="2" id="KW-1185">Reference proteome</keyword>
<dbReference type="Proteomes" id="UP000242313">
    <property type="component" value="Unassembled WGS sequence"/>
</dbReference>
<accession>A0A2A3MMC4</accession>
<dbReference type="EMBL" id="NTMR01000002">
    <property type="protein sequence ID" value="PBK05942.1"/>
    <property type="molecule type" value="Genomic_DNA"/>
</dbReference>
<dbReference type="RefSeq" id="WP_096003016.1">
    <property type="nucleotide sequence ID" value="NZ_NTMR01000002.1"/>
</dbReference>
<name>A0A2A3MMC4_9PSED</name>
<dbReference type="AlphaFoldDB" id="A0A2A3MMC4"/>
<evidence type="ECO:0000313" key="2">
    <source>
        <dbReference type="Proteomes" id="UP000242313"/>
    </source>
</evidence>
<proteinExistence type="predicted"/>